<accession>A0A4R7BB39</accession>
<evidence type="ECO:0000313" key="2">
    <source>
        <dbReference type="Proteomes" id="UP000295611"/>
    </source>
</evidence>
<dbReference type="OrthoDB" id="8591145at2"/>
<reference evidence="1 2" key="1">
    <citation type="submission" date="2019-03" db="EMBL/GenBank/DDBJ databases">
        <title>Genomic Encyclopedia of Type Strains, Phase III (KMG-III): the genomes of soil and plant-associated and newly described type strains.</title>
        <authorList>
            <person name="Whitman W."/>
        </authorList>
    </citation>
    <scope>NUCLEOTIDE SEQUENCE [LARGE SCALE GENOMIC DNA]</scope>
    <source>
        <strain evidence="1 2">CECT 8976</strain>
    </source>
</reference>
<comment type="caution">
    <text evidence="1">The sequence shown here is derived from an EMBL/GenBank/DDBJ whole genome shotgun (WGS) entry which is preliminary data.</text>
</comment>
<evidence type="ECO:0000313" key="1">
    <source>
        <dbReference type="EMBL" id="TDR82190.1"/>
    </source>
</evidence>
<dbReference type="AlphaFoldDB" id="A0A4R7BB39"/>
<sequence length="142" mass="16727">MIKVQKFQEQTSPAFANLTPMDLKAQSAMVMAKINRLPFEERAVLWCLHVQRETEIIFLADRTPRRWSMATDKDIIRKWCTGDGPGCRDIGDRHDVSFKTANRYEKEVVRMLECWMHKAYATLEIQHRAILQHLYYAERLTA</sequence>
<keyword evidence="2" id="KW-1185">Reference proteome</keyword>
<dbReference type="EMBL" id="SNZP01000002">
    <property type="protein sequence ID" value="TDR82190.1"/>
    <property type="molecule type" value="Genomic_DNA"/>
</dbReference>
<gene>
    <name evidence="1" type="ORF">DFP86_102304</name>
</gene>
<proteinExistence type="predicted"/>
<dbReference type="Proteomes" id="UP000295611">
    <property type="component" value="Unassembled WGS sequence"/>
</dbReference>
<name>A0A4R7BB39_9NEIS</name>
<organism evidence="1 2">
    <name type="scientific">Paludibacterium purpuratum</name>
    <dbReference type="NCBI Taxonomy" id="1144873"/>
    <lineage>
        <taxon>Bacteria</taxon>
        <taxon>Pseudomonadati</taxon>
        <taxon>Pseudomonadota</taxon>
        <taxon>Betaproteobacteria</taxon>
        <taxon>Neisseriales</taxon>
        <taxon>Chromobacteriaceae</taxon>
        <taxon>Paludibacterium</taxon>
    </lineage>
</organism>
<protein>
    <submittedName>
        <fullName evidence="1">Uncharacterized protein</fullName>
    </submittedName>
</protein>
<dbReference type="RefSeq" id="WP_133678607.1">
    <property type="nucleotide sequence ID" value="NZ_SNZP01000002.1"/>
</dbReference>